<keyword evidence="1 5" id="KW-1003">Cell membrane</keyword>
<evidence type="ECO:0000313" key="8">
    <source>
        <dbReference type="Proteomes" id="UP001158045"/>
    </source>
</evidence>
<evidence type="ECO:0000256" key="2">
    <source>
        <dbReference type="ARBA" id="ARBA00022692"/>
    </source>
</evidence>
<gene>
    <name evidence="7" type="ORF">QE109_06810</name>
</gene>
<evidence type="ECO:0000256" key="6">
    <source>
        <dbReference type="SAM" id="Coils"/>
    </source>
</evidence>
<feature type="transmembrane region" description="Helical" evidence="5">
    <location>
        <begin position="97"/>
        <end position="121"/>
    </location>
</feature>
<dbReference type="PANTHER" id="PTHR39344">
    <property type="entry name" value="UPF0182 PROTEIN SLL1060"/>
    <property type="match status" value="1"/>
</dbReference>
<dbReference type="Pfam" id="PF03699">
    <property type="entry name" value="UPF0182"/>
    <property type="match status" value="1"/>
</dbReference>
<dbReference type="Proteomes" id="UP001158045">
    <property type="component" value="Unassembled WGS sequence"/>
</dbReference>
<comment type="similarity">
    <text evidence="5">Belongs to the UPF0182 family.</text>
</comment>
<keyword evidence="6" id="KW-0175">Coiled coil</keyword>
<accession>A0ABT6NBQ0</accession>
<keyword evidence="8" id="KW-1185">Reference proteome</keyword>
<keyword evidence="4 5" id="KW-0472">Membrane</keyword>
<name>A0ABT6NBQ0_9FIRM</name>
<evidence type="ECO:0000256" key="1">
    <source>
        <dbReference type="ARBA" id="ARBA00022475"/>
    </source>
</evidence>
<evidence type="ECO:0000256" key="5">
    <source>
        <dbReference type="HAMAP-Rule" id="MF_01600"/>
    </source>
</evidence>
<comment type="subcellular location">
    <subcellularLocation>
        <location evidence="5">Cell membrane</location>
        <topology evidence="5">Multi-pass membrane protein</topology>
    </subcellularLocation>
</comment>
<feature type="transmembrane region" description="Helical" evidence="5">
    <location>
        <begin position="12"/>
        <end position="33"/>
    </location>
</feature>
<sequence length="874" mass="100959">MKSIKQKIGIIFIGLGLLIILSFNKLITLITDLIWFDSIGYQQVLLTRISTKLLIFIPLAIVLTLLFRHFFKHLYMYHYSKINQEEIPFNTNKIKKWLTYGSVLLGIFLSSVMSNLLWLDFLKFINRFSFGIQDPVYSLDISFYVFVLPFFKAALFIVLILLTLMVIFSLLIEILLFRGSYSRDFYVDFFRQSAHLISGIFLAFAGIFFTRIFDLLYSARGVAFGASYTDTHVTLWALLLYSILALVSALLIWIAHKKASFKLMSIGPIALIGCWVVLSLSGFVVQKLVVEPDEITKETQYIEHNIAYTQIAYNLNAVDLIEFPYEENLTLDTINANNETIKNIRINDSRPLLQTFNQIQSIRLYYNFNNIDIDRYMINDEYTQVFITARELDQYKLDNKAMTWINQYLKYTHGYGIVMAPVNKVTNEGQPELLFKNIPPTTNTDLTITRPEIYFGEQNESYIIVNTDEKEFDYPSGSDNVETTYSADTGIKLTGFNKFLFSIKEGSLKLLVSNNIQKDSRIILKRNILDRVKSIAPFLSYDSNPYIVVNQDDGKLYWIIDAYTTTRYYPYSQSYSFEEQGINYIRNSVKVVIDAYDGSTDFYIFDEEDPIIKTYASIFNGLFKSKAELPVGLDAHIRYPQDYFDLQANVYQKYHVNNPVVFYNGEDIWDLATEKYMDNVQTIQSNYVMFKIDEKAEFALILPYTPKGKPNMTSLLVARNDGEHYGEVFLYRFPKNKTVQGPIMIESRIDQDSVISPQFTLWGQQGSSVLRGNVIVVPIENSLLYVEPIYIQSDNADSLPEMKRVIIAYGDKIVMEQNLKLGLEKLFGSNSQPSQENDTVSELLNQIQSQFDETQRKLDDLKKTIDLLEQQINP</sequence>
<keyword evidence="3 5" id="KW-1133">Transmembrane helix</keyword>
<reference evidence="7 8" key="1">
    <citation type="submission" date="2023-04" db="EMBL/GenBank/DDBJ databases">
        <title>Fusibacter bizertensis strain WBS, isolated from littoral bottom sediments of the Arctic seas - biochemical and genomic analysis.</title>
        <authorList>
            <person name="Brioukhanov A.L."/>
        </authorList>
    </citation>
    <scope>NUCLEOTIDE SEQUENCE [LARGE SCALE GENOMIC DNA]</scope>
    <source>
        <strain evidence="7 8">WBS</strain>
    </source>
</reference>
<dbReference type="HAMAP" id="MF_01600">
    <property type="entry name" value="UPF0182"/>
    <property type="match status" value="1"/>
</dbReference>
<feature type="transmembrane region" description="Helical" evidence="5">
    <location>
        <begin position="233"/>
        <end position="254"/>
    </location>
</feature>
<protein>
    <recommendedName>
        <fullName evidence="5">UPF0182 protein QE109_06810</fullName>
    </recommendedName>
</protein>
<organism evidence="7 8">
    <name type="scientific">Fusibacter bizertensis</name>
    <dbReference type="NCBI Taxonomy" id="1488331"/>
    <lineage>
        <taxon>Bacteria</taxon>
        <taxon>Bacillati</taxon>
        <taxon>Bacillota</taxon>
        <taxon>Clostridia</taxon>
        <taxon>Eubacteriales</taxon>
        <taxon>Eubacteriales Family XII. Incertae Sedis</taxon>
        <taxon>Fusibacter</taxon>
    </lineage>
</organism>
<evidence type="ECO:0000256" key="3">
    <source>
        <dbReference type="ARBA" id="ARBA00022989"/>
    </source>
</evidence>
<comment type="caution">
    <text evidence="7">The sequence shown here is derived from an EMBL/GenBank/DDBJ whole genome shotgun (WGS) entry which is preliminary data.</text>
</comment>
<feature type="transmembrane region" description="Helical" evidence="5">
    <location>
        <begin position="141"/>
        <end position="172"/>
    </location>
</feature>
<dbReference type="PANTHER" id="PTHR39344:SF1">
    <property type="entry name" value="UPF0182 PROTEIN SLL1060"/>
    <property type="match status" value="1"/>
</dbReference>
<feature type="transmembrane region" description="Helical" evidence="5">
    <location>
        <begin position="53"/>
        <end position="71"/>
    </location>
</feature>
<dbReference type="RefSeq" id="WP_281093675.1">
    <property type="nucleotide sequence ID" value="NZ_JARYZI010000003.1"/>
</dbReference>
<feature type="transmembrane region" description="Helical" evidence="5">
    <location>
        <begin position="193"/>
        <end position="213"/>
    </location>
</feature>
<feature type="transmembrane region" description="Helical" evidence="5">
    <location>
        <begin position="266"/>
        <end position="285"/>
    </location>
</feature>
<dbReference type="InterPro" id="IPR005372">
    <property type="entry name" value="UPF0182"/>
</dbReference>
<evidence type="ECO:0000313" key="7">
    <source>
        <dbReference type="EMBL" id="MDH8677850.1"/>
    </source>
</evidence>
<keyword evidence="2 5" id="KW-0812">Transmembrane</keyword>
<evidence type="ECO:0000256" key="4">
    <source>
        <dbReference type="ARBA" id="ARBA00023136"/>
    </source>
</evidence>
<proteinExistence type="inferred from homology"/>
<feature type="coiled-coil region" evidence="6">
    <location>
        <begin position="844"/>
        <end position="871"/>
    </location>
</feature>
<dbReference type="EMBL" id="JARYZI010000003">
    <property type="protein sequence ID" value="MDH8677850.1"/>
    <property type="molecule type" value="Genomic_DNA"/>
</dbReference>